<dbReference type="Proteomes" id="UP000242146">
    <property type="component" value="Unassembled WGS sequence"/>
</dbReference>
<sequence length="160" mass="18439">MFCFKFKDYQARTGSWMNRLLSIVKDKRRNAQLEATPSWPHQVILETPVDALDSYSSDQYGVSCAGQLKSKEPTRQQAFQVKTKPVFCFKFKDYQTRTGSWMIRLLSIVKDKRRNAQLEATPSWPHQVILETPVDALDSYSSDQYGVSCAGQLAKEQRTY</sequence>
<dbReference type="EMBL" id="MCGT01000026">
    <property type="protein sequence ID" value="ORX49519.1"/>
    <property type="molecule type" value="Genomic_DNA"/>
</dbReference>
<name>A0A1X2GAZ2_9FUNG</name>
<protein>
    <submittedName>
        <fullName evidence="1">Uncharacterized protein</fullName>
    </submittedName>
</protein>
<gene>
    <name evidence="1" type="ORF">DM01DRAFT_1376362</name>
</gene>
<reference evidence="1 2" key="1">
    <citation type="submission" date="2016-07" db="EMBL/GenBank/DDBJ databases">
        <title>Pervasive Adenine N6-methylation of Active Genes in Fungi.</title>
        <authorList>
            <consortium name="DOE Joint Genome Institute"/>
            <person name="Mondo S.J."/>
            <person name="Dannebaum R.O."/>
            <person name="Kuo R.C."/>
            <person name="Labutti K."/>
            <person name="Haridas S."/>
            <person name="Kuo A."/>
            <person name="Salamov A."/>
            <person name="Ahrendt S.R."/>
            <person name="Lipzen A."/>
            <person name="Sullivan W."/>
            <person name="Andreopoulos W.B."/>
            <person name="Clum A."/>
            <person name="Lindquist E."/>
            <person name="Daum C."/>
            <person name="Ramamoorthy G.K."/>
            <person name="Gryganskyi A."/>
            <person name="Culley D."/>
            <person name="Magnuson J.K."/>
            <person name="James T.Y."/>
            <person name="O'Malley M.A."/>
            <person name="Stajich J.E."/>
            <person name="Spatafora J.W."/>
            <person name="Visel A."/>
            <person name="Grigoriev I.V."/>
        </authorList>
    </citation>
    <scope>NUCLEOTIDE SEQUENCE [LARGE SCALE GENOMIC DNA]</scope>
    <source>
        <strain evidence="1 2">NRRL 3301</strain>
    </source>
</reference>
<evidence type="ECO:0000313" key="1">
    <source>
        <dbReference type="EMBL" id="ORX49519.1"/>
    </source>
</evidence>
<comment type="caution">
    <text evidence="1">The sequence shown here is derived from an EMBL/GenBank/DDBJ whole genome shotgun (WGS) entry which is preliminary data.</text>
</comment>
<accession>A0A1X2GAZ2</accession>
<dbReference type="AlphaFoldDB" id="A0A1X2GAZ2"/>
<proteinExistence type="predicted"/>
<keyword evidence="2" id="KW-1185">Reference proteome</keyword>
<evidence type="ECO:0000313" key="2">
    <source>
        <dbReference type="Proteomes" id="UP000242146"/>
    </source>
</evidence>
<organism evidence="1 2">
    <name type="scientific">Hesseltinella vesiculosa</name>
    <dbReference type="NCBI Taxonomy" id="101127"/>
    <lineage>
        <taxon>Eukaryota</taxon>
        <taxon>Fungi</taxon>
        <taxon>Fungi incertae sedis</taxon>
        <taxon>Mucoromycota</taxon>
        <taxon>Mucoromycotina</taxon>
        <taxon>Mucoromycetes</taxon>
        <taxon>Mucorales</taxon>
        <taxon>Cunninghamellaceae</taxon>
        <taxon>Hesseltinella</taxon>
    </lineage>
</organism>